<reference evidence="2" key="1">
    <citation type="submission" date="2023-08" db="EMBL/GenBank/DDBJ databases">
        <title>Reference Genome Resource for the Citrus Pathogen Phytophthora citrophthora.</title>
        <authorList>
            <person name="Moller H."/>
            <person name="Coetzee B."/>
            <person name="Rose L.J."/>
            <person name="Van Niekerk J.M."/>
        </authorList>
    </citation>
    <scope>NUCLEOTIDE SEQUENCE</scope>
    <source>
        <strain evidence="2">STE-U-9442</strain>
    </source>
</reference>
<accession>A0AAD9G3Y4</accession>
<evidence type="ECO:0000313" key="2">
    <source>
        <dbReference type="EMBL" id="KAK1931225.1"/>
    </source>
</evidence>
<evidence type="ECO:0000256" key="1">
    <source>
        <dbReference type="SAM" id="Coils"/>
    </source>
</evidence>
<organism evidence="2 5">
    <name type="scientific">Phytophthora citrophthora</name>
    <dbReference type="NCBI Taxonomy" id="4793"/>
    <lineage>
        <taxon>Eukaryota</taxon>
        <taxon>Sar</taxon>
        <taxon>Stramenopiles</taxon>
        <taxon>Oomycota</taxon>
        <taxon>Peronosporomycetes</taxon>
        <taxon>Peronosporales</taxon>
        <taxon>Peronosporaceae</taxon>
        <taxon>Phytophthora</taxon>
    </lineage>
</organism>
<dbReference type="AlphaFoldDB" id="A0AAD9G3Y4"/>
<dbReference type="Proteomes" id="UP001259832">
    <property type="component" value="Unassembled WGS sequence"/>
</dbReference>
<proteinExistence type="predicted"/>
<dbReference type="EMBL" id="JASMQC010000035">
    <property type="protein sequence ID" value="KAK1931241.1"/>
    <property type="molecule type" value="Genomic_DNA"/>
</dbReference>
<comment type="caution">
    <text evidence="2">The sequence shown here is derived from an EMBL/GenBank/DDBJ whole genome shotgun (WGS) entry which is preliminary data.</text>
</comment>
<gene>
    <name evidence="2" type="ORF">P3T76_013414</name>
    <name evidence="3" type="ORF">P3T76_013430</name>
    <name evidence="4" type="ORF">P3T76_013436</name>
</gene>
<sequence>MSVISLEANEFQFLDELLNIPPTRAEVRSWPKELKNQRKLKLHCHRAIRYRHKKAAEMKNMREEYLRLERELEKRLMDLRLRGLRTGNGDYDQVQHKLQRLVLEREGLREENMVLCQKLRQQQKFLMTIQSARTQVIPQSSEDFGGGSISVTVRRIESQWQPVEDQSGCRVHFPHGRPSFFFHPFTQHEFDAIVQQHDVKSSSDSSQMTFTGQHLDWNVYHEVVSNLHGNPLNLGHIRCAKRMERSMDSILSCMKRDDGSSKWPIMPAASDIGVSASIDIQTLQHLDDEKYILVRDYFGVINFRYMCLVQQSETRQENGKRVFKFHYVAGDSKANRRTRDTEFTTEDKVSWITEEAGYSLTLVEASDTAVEVLFDSLWCHSKDQAHGHFVKFGHIVTRWEQLVTSSNLLNF</sequence>
<evidence type="ECO:0000313" key="5">
    <source>
        <dbReference type="Proteomes" id="UP001259832"/>
    </source>
</evidence>
<feature type="coiled-coil region" evidence="1">
    <location>
        <begin position="51"/>
        <end position="111"/>
    </location>
</feature>
<protein>
    <submittedName>
        <fullName evidence="2">Uncharacterized protein</fullName>
    </submittedName>
</protein>
<dbReference type="EMBL" id="JASMQC010000035">
    <property type="protein sequence ID" value="KAK1931225.1"/>
    <property type="molecule type" value="Genomic_DNA"/>
</dbReference>
<keyword evidence="1" id="KW-0175">Coiled coil</keyword>
<evidence type="ECO:0000313" key="4">
    <source>
        <dbReference type="EMBL" id="KAK1931247.1"/>
    </source>
</evidence>
<keyword evidence="5" id="KW-1185">Reference proteome</keyword>
<name>A0AAD9G3Y4_9STRA</name>
<dbReference type="EMBL" id="JASMQC010000035">
    <property type="protein sequence ID" value="KAK1931247.1"/>
    <property type="molecule type" value="Genomic_DNA"/>
</dbReference>
<evidence type="ECO:0000313" key="3">
    <source>
        <dbReference type="EMBL" id="KAK1931241.1"/>
    </source>
</evidence>